<dbReference type="Pfam" id="PF24192">
    <property type="entry name" value="DUF7417"/>
    <property type="match status" value="1"/>
</dbReference>
<dbReference type="KEGG" id="vg:64471043"/>
<feature type="domain" description="DUF7417" evidence="1">
    <location>
        <begin position="1"/>
        <end position="74"/>
    </location>
</feature>
<evidence type="ECO:0000259" key="1">
    <source>
        <dbReference type="Pfam" id="PF24192"/>
    </source>
</evidence>
<organism evidence="2 3">
    <name type="scientific">Streptomyces phage Hank144</name>
    <dbReference type="NCBI Taxonomy" id="2301573"/>
    <lineage>
        <taxon>Viruses</taxon>
        <taxon>Duplodnaviria</taxon>
        <taxon>Heunggongvirae</taxon>
        <taxon>Uroviricota</taxon>
        <taxon>Caudoviricetes</taxon>
        <taxon>Arquatrovirinae</taxon>
        <taxon>Janusvirus</taxon>
        <taxon>Janusvirus hank144</taxon>
    </lineage>
</organism>
<dbReference type="EMBL" id="MH669004">
    <property type="protein sequence ID" value="AXQ61123.1"/>
    <property type="molecule type" value="Genomic_DNA"/>
</dbReference>
<sequence length="77" mass="8532">MGRMKDIAIDVMSYELGELDARETVELFSLLVKSGMAWTLQGSYGRTANELIHAGYLTQDGAVSEFAEEMLEELEVA</sequence>
<dbReference type="Proteomes" id="UP000264086">
    <property type="component" value="Segment"/>
</dbReference>
<dbReference type="RefSeq" id="YP_010055122.1">
    <property type="nucleotide sequence ID" value="NC_054661.1"/>
</dbReference>
<keyword evidence="3" id="KW-1185">Reference proteome</keyword>
<name>A0A385DNW9_9CAUD</name>
<dbReference type="GeneID" id="64471043"/>
<evidence type="ECO:0000313" key="3">
    <source>
        <dbReference type="Proteomes" id="UP000264086"/>
    </source>
</evidence>
<protein>
    <recommendedName>
        <fullName evidence="1">DUF7417 domain-containing protein</fullName>
    </recommendedName>
</protein>
<reference evidence="2 3" key="1">
    <citation type="submission" date="2018-07" db="EMBL/GenBank/DDBJ databases">
        <authorList>
            <person name="Amani N.Z."/>
            <person name="Ambroziak M.E."/>
            <person name="Biju A."/>
            <person name="Bushnell W."/>
            <person name="Calia C.N."/>
            <person name="Chen Y.J."/>
            <person name="Hill L.T."/>
            <person name="Karpinska S."/>
            <person name="Martinez K.C."/>
            <person name="Medwid J.R."/>
            <person name="Nguyen C."/>
            <person name="Oliver A."/>
            <person name="Pham J.P."/>
            <person name="Ramsey M.R."/>
            <person name="Ravi S."/>
            <person name="Sardina J.R."/>
            <person name="Senecal S.L."/>
            <person name="Sheen J."/>
            <person name="Shende N.V."/>
            <person name="Shi C.Y."/>
            <person name="Stuart L.C."/>
            <person name="Vu L."/>
            <person name="Wang L.Q."/>
            <person name="West L.J."/>
            <person name="Westgaard A.C."/>
            <person name="Liu R.B."/>
            <person name="Pierce E.C."/>
            <person name="Mohan S."/>
            <person name="Pogliano J."/>
            <person name="Delesalle V.A."/>
            <person name="Garlena R.A."/>
            <person name="Russell D.A."/>
            <person name="Pope W.H."/>
            <person name="Jacobs-Sera D."/>
            <person name="Hatfull G.F."/>
        </authorList>
    </citation>
    <scope>NUCLEOTIDE SEQUENCE [LARGE SCALE GENOMIC DNA]</scope>
</reference>
<proteinExistence type="predicted"/>
<accession>A0A385DNW9</accession>
<evidence type="ECO:0000313" key="2">
    <source>
        <dbReference type="EMBL" id="AXQ61123.1"/>
    </source>
</evidence>
<gene>
    <name evidence="2" type="primary">70</name>
    <name evidence="2" type="ORF">SEA_HANK144_70</name>
</gene>
<dbReference type="InterPro" id="IPR055840">
    <property type="entry name" value="DUF7417"/>
</dbReference>